<organism evidence="1 2">
    <name type="scientific">Portunus trituberculatus</name>
    <name type="common">Swimming crab</name>
    <name type="synonym">Neptunus trituberculatus</name>
    <dbReference type="NCBI Taxonomy" id="210409"/>
    <lineage>
        <taxon>Eukaryota</taxon>
        <taxon>Metazoa</taxon>
        <taxon>Ecdysozoa</taxon>
        <taxon>Arthropoda</taxon>
        <taxon>Crustacea</taxon>
        <taxon>Multicrustacea</taxon>
        <taxon>Malacostraca</taxon>
        <taxon>Eumalacostraca</taxon>
        <taxon>Eucarida</taxon>
        <taxon>Decapoda</taxon>
        <taxon>Pleocyemata</taxon>
        <taxon>Brachyura</taxon>
        <taxon>Eubrachyura</taxon>
        <taxon>Portunoidea</taxon>
        <taxon>Portunidae</taxon>
        <taxon>Portuninae</taxon>
        <taxon>Portunus</taxon>
    </lineage>
</organism>
<name>A0A5B7IU29_PORTR</name>
<dbReference type="EMBL" id="VSRR010069046">
    <property type="protein sequence ID" value="MPC85639.1"/>
    <property type="molecule type" value="Genomic_DNA"/>
</dbReference>
<dbReference type="Proteomes" id="UP000324222">
    <property type="component" value="Unassembled WGS sequence"/>
</dbReference>
<reference evidence="1 2" key="1">
    <citation type="submission" date="2019-05" db="EMBL/GenBank/DDBJ databases">
        <title>Another draft genome of Portunus trituberculatus and its Hox gene families provides insights of decapod evolution.</title>
        <authorList>
            <person name="Jeong J.-H."/>
            <person name="Song I."/>
            <person name="Kim S."/>
            <person name="Choi T."/>
            <person name="Kim D."/>
            <person name="Ryu S."/>
            <person name="Kim W."/>
        </authorList>
    </citation>
    <scope>NUCLEOTIDE SEQUENCE [LARGE SCALE GENOMIC DNA]</scope>
    <source>
        <tissue evidence="1">Muscle</tissue>
    </source>
</reference>
<gene>
    <name evidence="1" type="ORF">E2C01_080421</name>
</gene>
<accession>A0A5B7IU29</accession>
<evidence type="ECO:0000313" key="2">
    <source>
        <dbReference type="Proteomes" id="UP000324222"/>
    </source>
</evidence>
<proteinExistence type="predicted"/>
<protein>
    <submittedName>
        <fullName evidence="1">Uncharacterized protein</fullName>
    </submittedName>
</protein>
<comment type="caution">
    <text evidence="1">The sequence shown here is derived from an EMBL/GenBank/DDBJ whole genome shotgun (WGS) entry which is preliminary data.</text>
</comment>
<sequence length="99" mass="11070">MKNVVVYALIFFGAIVYSLRSMHVVREAGEVHVGLGAVHGAQELHLGVTGGCWKERLRGPLDGEDPRVIQAVKDHHLHPPNTKPYNLDAYTNRLNYKVK</sequence>
<dbReference type="OrthoDB" id="6352234at2759"/>
<keyword evidence="2" id="KW-1185">Reference proteome</keyword>
<dbReference type="AlphaFoldDB" id="A0A5B7IU29"/>
<evidence type="ECO:0000313" key="1">
    <source>
        <dbReference type="EMBL" id="MPC85639.1"/>
    </source>
</evidence>